<dbReference type="RefSeq" id="WP_344686399.1">
    <property type="nucleotide sequence ID" value="NZ_BAAAUX010000049.1"/>
</dbReference>
<sequence length="269" mass="29324">MAKVITNANQKGGVGKSTTTINLARAAAVQGKRVLVVDFDAQGNATSAIVRDPLERDEMGEIVQITVADAIMPRATVTLEEVVVPSIWDGIDLVPSGTPLAAVEEMIIPAQAREFKLANVLKPLLPNYDLVLIDSPPSLGQLTVNALTASEQVLVVTQPQQWSADGMAELAKTVTNVQTYFNQKLTYVGVLVNMWQGTTEERATKRNKQVLADIEEYFVEAPLLRPFIPFRTHIGEAVDEGIGLDQWKTVPMRMIAEDYATHVNTIMAG</sequence>
<dbReference type="InterPro" id="IPR025669">
    <property type="entry name" value="AAA_dom"/>
</dbReference>
<keyword evidence="3" id="KW-1185">Reference proteome</keyword>
<evidence type="ECO:0000313" key="2">
    <source>
        <dbReference type="EMBL" id="GAA2822336.1"/>
    </source>
</evidence>
<proteinExistence type="predicted"/>
<reference evidence="2 3" key="1">
    <citation type="journal article" date="2019" name="Int. J. Syst. Evol. Microbiol.">
        <title>The Global Catalogue of Microorganisms (GCM) 10K type strain sequencing project: providing services to taxonomists for standard genome sequencing and annotation.</title>
        <authorList>
            <consortium name="The Broad Institute Genomics Platform"/>
            <consortium name="The Broad Institute Genome Sequencing Center for Infectious Disease"/>
            <person name="Wu L."/>
            <person name="Ma J."/>
        </authorList>
    </citation>
    <scope>NUCLEOTIDE SEQUENCE [LARGE SCALE GENOMIC DNA]</scope>
    <source>
        <strain evidence="2 3">JCM 9383</strain>
    </source>
</reference>
<dbReference type="Gene3D" id="3.40.50.300">
    <property type="entry name" value="P-loop containing nucleotide triphosphate hydrolases"/>
    <property type="match status" value="1"/>
</dbReference>
<protein>
    <submittedName>
        <fullName evidence="2">AAA family ATPase</fullName>
    </submittedName>
</protein>
<dbReference type="InterPro" id="IPR027417">
    <property type="entry name" value="P-loop_NTPase"/>
</dbReference>
<evidence type="ECO:0000259" key="1">
    <source>
        <dbReference type="Pfam" id="PF13614"/>
    </source>
</evidence>
<dbReference type="SUPFAM" id="SSF52540">
    <property type="entry name" value="P-loop containing nucleoside triphosphate hydrolases"/>
    <property type="match status" value="1"/>
</dbReference>
<dbReference type="PANTHER" id="PTHR13696">
    <property type="entry name" value="P-LOOP CONTAINING NUCLEOSIDE TRIPHOSPHATE HYDROLASE"/>
    <property type="match status" value="1"/>
</dbReference>
<comment type="caution">
    <text evidence="2">The sequence shown here is derived from an EMBL/GenBank/DDBJ whole genome shotgun (WGS) entry which is preliminary data.</text>
</comment>
<feature type="domain" description="AAA" evidence="1">
    <location>
        <begin position="2"/>
        <end position="186"/>
    </location>
</feature>
<dbReference type="Proteomes" id="UP001500979">
    <property type="component" value="Unassembled WGS sequence"/>
</dbReference>
<organism evidence="2 3">
    <name type="scientific">Saccharopolyspora taberi</name>
    <dbReference type="NCBI Taxonomy" id="60895"/>
    <lineage>
        <taxon>Bacteria</taxon>
        <taxon>Bacillati</taxon>
        <taxon>Actinomycetota</taxon>
        <taxon>Actinomycetes</taxon>
        <taxon>Pseudonocardiales</taxon>
        <taxon>Pseudonocardiaceae</taxon>
        <taxon>Saccharopolyspora</taxon>
    </lineage>
</organism>
<accession>A0ABN3VPN8</accession>
<dbReference type="InterPro" id="IPR050678">
    <property type="entry name" value="DNA_Partitioning_ATPase"/>
</dbReference>
<dbReference type="EMBL" id="BAAAUX010000049">
    <property type="protein sequence ID" value="GAA2822336.1"/>
    <property type="molecule type" value="Genomic_DNA"/>
</dbReference>
<dbReference type="CDD" id="cd02042">
    <property type="entry name" value="ParAB_family"/>
    <property type="match status" value="1"/>
</dbReference>
<dbReference type="Pfam" id="PF13614">
    <property type="entry name" value="AAA_31"/>
    <property type="match status" value="1"/>
</dbReference>
<dbReference type="PANTHER" id="PTHR13696:SF99">
    <property type="entry name" value="COBYRINIC ACID AC-DIAMIDE SYNTHASE"/>
    <property type="match status" value="1"/>
</dbReference>
<gene>
    <name evidence="2" type="ORF">GCM10010470_66870</name>
</gene>
<name>A0ABN3VPN8_9PSEU</name>
<evidence type="ECO:0000313" key="3">
    <source>
        <dbReference type="Proteomes" id="UP001500979"/>
    </source>
</evidence>